<dbReference type="InterPro" id="IPR025202">
    <property type="entry name" value="PLD-like_dom"/>
</dbReference>
<feature type="active site" evidence="9">
    <location>
        <position position="352"/>
    </location>
</feature>
<dbReference type="EMBL" id="JAAGRN010000002">
    <property type="protein sequence ID" value="NDY82548.1"/>
    <property type="molecule type" value="Genomic_DNA"/>
</dbReference>
<dbReference type="SMART" id="SM00155">
    <property type="entry name" value="PLDc"/>
    <property type="match status" value="2"/>
</dbReference>
<evidence type="ECO:0000256" key="5">
    <source>
        <dbReference type="ARBA" id="ARBA00023098"/>
    </source>
</evidence>
<sequence>MKLRHPRLRWKQGNHLTLLENGVELFPAMCDAFDAATTSIHLETYIYRLDETGIKILRHLALAVERGVKVRVVIDGFGCVDSDLEIQARMDAIGVKCRIYRPEPRRFGLFIFNLLRLRRLHRKLCVVDSRIAFVGGINIEDDFIDRAKSRGALHAHEFNRAESQTFKGDPRFDYAVRATGPVVSDIVYALDMLWLRLSWIAPVSGSTSRSLTEMITDSDEDRLNGRVNGKRLWRHLHFRRPLHRADHVPHTGNSIVALALRDNLRYRKTIEASYLNAINTARSDIIIANAYFLPGYSLRLALSDATKRGIRVRLLLQGKIEYHLQYHATRWIYDYFLQNGIEIYEYMPSYLHAKVAVIDNTAIVGSSNLDPFSLFLAREANLVMDDASFARKLRMSLETAMTHGSRIVEHRLYDQRGWIRRLLDAAAYKLLRFGVSLSGKGNDNEY</sequence>
<dbReference type="NCBIfam" id="NF008427">
    <property type="entry name" value="PRK11263.1"/>
    <property type="match status" value="1"/>
</dbReference>
<feature type="domain" description="PLD phosphodiesterase" evidence="10">
    <location>
        <begin position="116"/>
        <end position="143"/>
    </location>
</feature>
<comment type="subcellular location">
    <subcellularLocation>
        <location evidence="9">Cell membrane</location>
        <topology evidence="9">Peripheral membrane protein</topology>
    </subcellularLocation>
</comment>
<keyword evidence="3 9" id="KW-0808">Transferase</keyword>
<dbReference type="Pfam" id="PF13091">
    <property type="entry name" value="PLDc_2"/>
    <property type="match status" value="2"/>
</dbReference>
<comment type="function">
    <text evidence="9">Catalyzes the phosphatidyl group transfer from one phosphatidylglycerol molecule to another to form cardiolipin (CL) (diphosphatidylglycerol) and glycerol.</text>
</comment>
<evidence type="ECO:0000313" key="11">
    <source>
        <dbReference type="EMBL" id="NDY82548.1"/>
    </source>
</evidence>
<evidence type="ECO:0000256" key="8">
    <source>
        <dbReference type="ARBA" id="ARBA00023264"/>
    </source>
</evidence>
<accession>A0A6B2QXZ9</accession>
<dbReference type="InterPro" id="IPR001736">
    <property type="entry name" value="PLipase_D/transphosphatidylase"/>
</dbReference>
<gene>
    <name evidence="9 11" type="primary">clsB</name>
    <name evidence="11" type="ORF">G3I67_04810</name>
</gene>
<comment type="caution">
    <text evidence="11">The sequence shown here is derived from an EMBL/GenBank/DDBJ whole genome shotgun (WGS) entry which is preliminary data.</text>
</comment>
<feature type="active site" evidence="9">
    <location>
        <position position="123"/>
    </location>
</feature>
<keyword evidence="5 9" id="KW-0443">Lipid metabolism</keyword>
<evidence type="ECO:0000256" key="1">
    <source>
        <dbReference type="ARBA" id="ARBA00022475"/>
    </source>
</evidence>
<dbReference type="EC" id="2.7.8.-" evidence="9"/>
<dbReference type="GO" id="GO:0005886">
    <property type="term" value="C:plasma membrane"/>
    <property type="evidence" value="ECO:0007669"/>
    <property type="project" value="UniProtKB-SubCell"/>
</dbReference>
<keyword evidence="8 9" id="KW-1208">Phospholipid metabolism</keyword>
<dbReference type="SUPFAM" id="SSF56024">
    <property type="entry name" value="Phospholipase D/nuclease"/>
    <property type="match status" value="2"/>
</dbReference>
<dbReference type="Gene3D" id="3.30.870.10">
    <property type="entry name" value="Endonuclease Chain A"/>
    <property type="match status" value="2"/>
</dbReference>
<evidence type="ECO:0000256" key="6">
    <source>
        <dbReference type="ARBA" id="ARBA00023136"/>
    </source>
</evidence>
<dbReference type="CDD" id="cd09159">
    <property type="entry name" value="PLDc_ybhO_like_2"/>
    <property type="match status" value="1"/>
</dbReference>
<keyword evidence="4" id="KW-0677">Repeat</keyword>
<feature type="active site" evidence="9">
    <location>
        <position position="128"/>
    </location>
</feature>
<evidence type="ECO:0000256" key="9">
    <source>
        <dbReference type="HAMAP-Rule" id="MF_01917"/>
    </source>
</evidence>
<reference evidence="11" key="1">
    <citation type="submission" date="2020-02" db="EMBL/GenBank/DDBJ databases">
        <authorList>
            <person name="Chen W.-M."/>
        </authorList>
    </citation>
    <scope>NUCLEOTIDE SEQUENCE</scope>
    <source>
        <strain evidence="11">NBD-18</strain>
    </source>
</reference>
<feature type="active site" evidence="9">
    <location>
        <position position="354"/>
    </location>
</feature>
<dbReference type="PANTHER" id="PTHR21248:SF23">
    <property type="entry name" value="CARDIOLIPIN SYNTHASE B"/>
    <property type="match status" value="1"/>
</dbReference>
<comment type="catalytic activity">
    <reaction evidence="9">
        <text>2 a 1,2-diacyl-sn-glycero-3-phospho-(1'-sn-glycerol) = a cardiolipin + glycerol</text>
        <dbReference type="Rhea" id="RHEA:31451"/>
        <dbReference type="ChEBI" id="CHEBI:17754"/>
        <dbReference type="ChEBI" id="CHEBI:62237"/>
        <dbReference type="ChEBI" id="CHEBI:64716"/>
    </reaction>
</comment>
<dbReference type="HAMAP" id="MF_01917">
    <property type="entry name" value="Cardiolipin_synth_ClsB"/>
    <property type="match status" value="1"/>
</dbReference>
<dbReference type="GO" id="GO:0032049">
    <property type="term" value="P:cardiolipin biosynthetic process"/>
    <property type="evidence" value="ECO:0007669"/>
    <property type="project" value="InterPro"/>
</dbReference>
<name>A0A6B2QXZ9_9BURK</name>
<keyword evidence="7 9" id="KW-0594">Phospholipid biosynthesis</keyword>
<evidence type="ECO:0000256" key="4">
    <source>
        <dbReference type="ARBA" id="ARBA00022737"/>
    </source>
</evidence>
<feature type="active site" evidence="9">
    <location>
        <position position="359"/>
    </location>
</feature>
<keyword evidence="2 9" id="KW-0444">Lipid biosynthesis</keyword>
<evidence type="ECO:0000256" key="2">
    <source>
        <dbReference type="ARBA" id="ARBA00022516"/>
    </source>
</evidence>
<dbReference type="PANTHER" id="PTHR21248">
    <property type="entry name" value="CARDIOLIPIN SYNTHASE"/>
    <property type="match status" value="1"/>
</dbReference>
<dbReference type="PROSITE" id="PS50035">
    <property type="entry name" value="PLD"/>
    <property type="match status" value="2"/>
</dbReference>
<protein>
    <recommendedName>
        <fullName evidence="9">Cardiolipin synthase B</fullName>
        <shortName evidence="9">CL synthase</shortName>
        <ecNumber evidence="9">2.7.8.-</ecNumber>
    </recommendedName>
</protein>
<dbReference type="InterPro" id="IPR030872">
    <property type="entry name" value="Cardiolipin_synth_ClsB"/>
</dbReference>
<feature type="active site" evidence="9">
    <location>
        <position position="121"/>
    </location>
</feature>
<keyword evidence="1 9" id="KW-1003">Cell membrane</keyword>
<keyword evidence="6 9" id="KW-0472">Membrane</keyword>
<dbReference type="RefSeq" id="WP_163652044.1">
    <property type="nucleotide sequence ID" value="NZ_JAAGRN010000002.1"/>
</dbReference>
<dbReference type="AlphaFoldDB" id="A0A6B2QXZ9"/>
<feature type="domain" description="PLD phosphodiesterase" evidence="10">
    <location>
        <begin position="347"/>
        <end position="373"/>
    </location>
</feature>
<evidence type="ECO:0000256" key="7">
    <source>
        <dbReference type="ARBA" id="ARBA00023209"/>
    </source>
</evidence>
<dbReference type="GO" id="GO:0008808">
    <property type="term" value="F:cardiolipin synthase activity"/>
    <property type="evidence" value="ECO:0007669"/>
    <property type="project" value="InterPro"/>
</dbReference>
<dbReference type="CDD" id="cd09110">
    <property type="entry name" value="PLDc_CLS_1"/>
    <property type="match status" value="1"/>
</dbReference>
<organism evidence="11">
    <name type="scientific">Sheuella amnicola</name>
    <dbReference type="NCBI Taxonomy" id="2707330"/>
    <lineage>
        <taxon>Bacteria</taxon>
        <taxon>Pseudomonadati</taxon>
        <taxon>Pseudomonadota</taxon>
        <taxon>Betaproteobacteria</taxon>
        <taxon>Burkholderiales</taxon>
        <taxon>Alcaligenaceae</taxon>
        <taxon>Sheuella</taxon>
    </lineage>
</organism>
<proteinExistence type="inferred from homology"/>
<evidence type="ECO:0000259" key="10">
    <source>
        <dbReference type="PROSITE" id="PS50035"/>
    </source>
</evidence>
<comment type="similarity">
    <text evidence="9">Belongs to the phospholipase D family. Cardiolipin synthase subfamily. ClsB sub-subfamily.</text>
</comment>
<evidence type="ECO:0000256" key="3">
    <source>
        <dbReference type="ARBA" id="ARBA00022679"/>
    </source>
</evidence>